<evidence type="ECO:0000256" key="4">
    <source>
        <dbReference type="ARBA" id="ARBA00023125"/>
    </source>
</evidence>
<evidence type="ECO:0000256" key="1">
    <source>
        <dbReference type="ARBA" id="ARBA00005446"/>
    </source>
</evidence>
<dbReference type="GO" id="GO:0016787">
    <property type="term" value="F:hydrolase activity"/>
    <property type="evidence" value="ECO:0007669"/>
    <property type="project" value="UniProtKB-KW"/>
</dbReference>
<accession>A0A9P7ATZ1</accession>
<comment type="caution">
    <text evidence="11">The sequence shown here is derived from an EMBL/GenBank/DDBJ whole genome shotgun (WGS) entry which is preliminary data.</text>
</comment>
<dbReference type="PROSITE" id="PS51192">
    <property type="entry name" value="HELICASE_ATP_BIND_1"/>
    <property type="match status" value="1"/>
</dbReference>
<dbReference type="Gene3D" id="3.40.50.300">
    <property type="entry name" value="P-loop containing nucleotide triphosphate hydrolases"/>
    <property type="match status" value="2"/>
</dbReference>
<dbReference type="Pfam" id="PF00271">
    <property type="entry name" value="Helicase_C"/>
    <property type="match status" value="1"/>
</dbReference>
<dbReference type="GO" id="GO:0043138">
    <property type="term" value="F:3'-5' DNA helicase activity"/>
    <property type="evidence" value="ECO:0007669"/>
    <property type="project" value="UniProtKB-EC"/>
</dbReference>
<evidence type="ECO:0000256" key="3">
    <source>
        <dbReference type="ARBA" id="ARBA00022840"/>
    </source>
</evidence>
<dbReference type="EMBL" id="JABBWE010000023">
    <property type="protein sequence ID" value="KAG1795108.1"/>
    <property type="molecule type" value="Genomic_DNA"/>
</dbReference>
<dbReference type="SMART" id="SM00487">
    <property type="entry name" value="DEXDc"/>
    <property type="match status" value="1"/>
</dbReference>
<dbReference type="RefSeq" id="XP_041161060.1">
    <property type="nucleotide sequence ID" value="XM_041306459.1"/>
</dbReference>
<keyword evidence="3" id="KW-0067">ATP-binding</keyword>
<dbReference type="GO" id="GO:0005524">
    <property type="term" value="F:ATP binding"/>
    <property type="evidence" value="ECO:0007669"/>
    <property type="project" value="UniProtKB-KW"/>
</dbReference>
<comment type="catalytic activity">
    <reaction evidence="6">
        <text>Couples ATP hydrolysis with the unwinding of duplex DNA by translocating in the 3'-5' direction.</text>
        <dbReference type="EC" id="5.6.2.4"/>
    </reaction>
</comment>
<keyword evidence="4" id="KW-0238">DNA-binding</keyword>
<evidence type="ECO:0000256" key="7">
    <source>
        <dbReference type="ARBA" id="ARBA00034808"/>
    </source>
</evidence>
<evidence type="ECO:0000259" key="9">
    <source>
        <dbReference type="PROSITE" id="PS51192"/>
    </source>
</evidence>
<reference evidence="11" key="1">
    <citation type="journal article" date="2020" name="New Phytol.">
        <title>Comparative genomics reveals dynamic genome evolution in host specialist ectomycorrhizal fungi.</title>
        <authorList>
            <person name="Lofgren L.A."/>
            <person name="Nguyen N.H."/>
            <person name="Vilgalys R."/>
            <person name="Ruytinx J."/>
            <person name="Liao H.L."/>
            <person name="Branco S."/>
            <person name="Kuo A."/>
            <person name="LaButti K."/>
            <person name="Lipzen A."/>
            <person name="Andreopoulos W."/>
            <person name="Pangilinan J."/>
            <person name="Riley R."/>
            <person name="Hundley H."/>
            <person name="Na H."/>
            <person name="Barry K."/>
            <person name="Grigoriev I.V."/>
            <person name="Stajich J.E."/>
            <person name="Kennedy P.G."/>
        </authorList>
    </citation>
    <scope>NUCLEOTIDE SEQUENCE</scope>
    <source>
        <strain evidence="11">S12</strain>
    </source>
</reference>
<dbReference type="InterPro" id="IPR011545">
    <property type="entry name" value="DEAD/DEAH_box_helicase_dom"/>
</dbReference>
<keyword evidence="11" id="KW-0378">Hydrolase</keyword>
<dbReference type="InterPro" id="IPR001650">
    <property type="entry name" value="Helicase_C-like"/>
</dbReference>
<feature type="region of interest" description="Disordered" evidence="8">
    <location>
        <begin position="372"/>
        <end position="422"/>
    </location>
</feature>
<name>A0A9P7ATZ1_9AGAM</name>
<keyword evidence="5" id="KW-0413">Isomerase</keyword>
<dbReference type="Proteomes" id="UP000719766">
    <property type="component" value="Unassembled WGS sequence"/>
</dbReference>
<evidence type="ECO:0000256" key="2">
    <source>
        <dbReference type="ARBA" id="ARBA00022741"/>
    </source>
</evidence>
<dbReference type="GeneID" id="64600223"/>
<feature type="compositionally biased region" description="Basic and acidic residues" evidence="8">
    <location>
        <begin position="372"/>
        <end position="388"/>
    </location>
</feature>
<evidence type="ECO:0000256" key="6">
    <source>
        <dbReference type="ARBA" id="ARBA00034617"/>
    </source>
</evidence>
<dbReference type="PROSITE" id="PS51194">
    <property type="entry name" value="HELICASE_CTER"/>
    <property type="match status" value="1"/>
</dbReference>
<feature type="compositionally biased region" description="Basic and acidic residues" evidence="8">
    <location>
        <begin position="399"/>
        <end position="408"/>
    </location>
</feature>
<dbReference type="GO" id="GO:0009378">
    <property type="term" value="F:four-way junction helicase activity"/>
    <property type="evidence" value="ECO:0007669"/>
    <property type="project" value="TreeGrafter"/>
</dbReference>
<feature type="region of interest" description="Disordered" evidence="8">
    <location>
        <begin position="428"/>
        <end position="447"/>
    </location>
</feature>
<evidence type="ECO:0000313" key="12">
    <source>
        <dbReference type="Proteomes" id="UP000719766"/>
    </source>
</evidence>
<dbReference type="GO" id="GO:0000724">
    <property type="term" value="P:double-strand break repair via homologous recombination"/>
    <property type="evidence" value="ECO:0007669"/>
    <property type="project" value="TreeGrafter"/>
</dbReference>
<evidence type="ECO:0000256" key="8">
    <source>
        <dbReference type="SAM" id="MobiDB-lite"/>
    </source>
</evidence>
<organism evidence="11 12">
    <name type="scientific">Suillus plorans</name>
    <dbReference type="NCBI Taxonomy" id="116603"/>
    <lineage>
        <taxon>Eukaryota</taxon>
        <taxon>Fungi</taxon>
        <taxon>Dikarya</taxon>
        <taxon>Basidiomycota</taxon>
        <taxon>Agaricomycotina</taxon>
        <taxon>Agaricomycetes</taxon>
        <taxon>Agaricomycetidae</taxon>
        <taxon>Boletales</taxon>
        <taxon>Suillineae</taxon>
        <taxon>Suillaceae</taxon>
        <taxon>Suillus</taxon>
    </lineage>
</organism>
<dbReference type="SMART" id="SM00490">
    <property type="entry name" value="HELICc"/>
    <property type="match status" value="1"/>
</dbReference>
<keyword evidence="2" id="KW-0547">Nucleotide-binding</keyword>
<evidence type="ECO:0000313" key="11">
    <source>
        <dbReference type="EMBL" id="KAG1795108.1"/>
    </source>
</evidence>
<dbReference type="GO" id="GO:0005694">
    <property type="term" value="C:chromosome"/>
    <property type="evidence" value="ECO:0007669"/>
    <property type="project" value="TreeGrafter"/>
</dbReference>
<dbReference type="InterPro" id="IPR014001">
    <property type="entry name" value="Helicase_ATP-bd"/>
</dbReference>
<dbReference type="EC" id="5.6.2.4" evidence="7"/>
<proteinExistence type="inferred from homology"/>
<dbReference type="InterPro" id="IPR027417">
    <property type="entry name" value="P-loop_NTPase"/>
</dbReference>
<sequence>MSEAPSLGVIRDITQQRFGKRPCLWQIKITQAFIEANRDIVCIAGTSMGKTMTFWMPLLFKPGLQIIVTPLNQLGRQNVSSLAKAGLLSISISSETASWANFHDIEDMKYRAVIVSPEQLMKPGGEFEKLLRKPLFAQQIIGMVFDEAHCIATWGEFRPEYKELERLRYILPCYVPFMLASATLTVDNLAHVKRLLHICSNKLLTIQTSVDRANIKLCVRKIMYSLSSYQDLLFLIPDGWKDSDPAPPKFLIFFDDIQDSIAAAKTIQKRLPSALRHRIKWFNSDMTTRFKEDEVDRLISGETWGLCTTESFGMGMDVPDILLVIQWKATCKLATLWQRWGHAVRDRRLQGTAILFAEREYFDDVREEKRWRQETKKRKAGENRERTATRQRTQLHPVSRQDDVHEWENDIPGDDSDGDKAEVGDQELRGQLQSKLEGKPGGSRKKRELDPAMDCLINAHLRGTIHCRRKVLHVHFNDSLADPDHVTCDPSNSDGCTCCAPLTSSVCCDIHNPDSLSHNNISLPSKIAHRSRTVKYEMGPREFELRDALEEWRELITRRVYGDSALNDYGPGVTMPDSALDRIVDCAHHHKISTTDDLRKETKWSAADRFGSDVIAIIQRIIPVPVLIPVFTTATRPRQNLPSTSQSNQPVVARKQPRCSTCGVTITFKEAPILIFLLPLKRAVRTTLISYHAYLLS</sequence>
<evidence type="ECO:0000259" key="10">
    <source>
        <dbReference type="PROSITE" id="PS51194"/>
    </source>
</evidence>
<dbReference type="OrthoDB" id="10261556at2759"/>
<dbReference type="AlphaFoldDB" id="A0A9P7ATZ1"/>
<feature type="domain" description="Helicase ATP-binding" evidence="9">
    <location>
        <begin position="31"/>
        <end position="202"/>
    </location>
</feature>
<dbReference type="PANTHER" id="PTHR13710">
    <property type="entry name" value="DNA HELICASE RECQ FAMILY MEMBER"/>
    <property type="match status" value="1"/>
</dbReference>
<dbReference type="PANTHER" id="PTHR13710:SF105">
    <property type="entry name" value="ATP-DEPENDENT DNA HELICASE Q1"/>
    <property type="match status" value="1"/>
</dbReference>
<dbReference type="GO" id="GO:0005737">
    <property type="term" value="C:cytoplasm"/>
    <property type="evidence" value="ECO:0007669"/>
    <property type="project" value="TreeGrafter"/>
</dbReference>
<comment type="similarity">
    <text evidence="1">Belongs to the helicase family. RecQ subfamily.</text>
</comment>
<gene>
    <name evidence="11" type="ORF">HD556DRAFT_1442453</name>
</gene>
<dbReference type="Pfam" id="PF00270">
    <property type="entry name" value="DEAD"/>
    <property type="match status" value="1"/>
</dbReference>
<protein>
    <recommendedName>
        <fullName evidence="7">DNA 3'-5' helicase</fullName>
        <ecNumber evidence="7">5.6.2.4</ecNumber>
    </recommendedName>
</protein>
<evidence type="ECO:0000256" key="5">
    <source>
        <dbReference type="ARBA" id="ARBA00023235"/>
    </source>
</evidence>
<dbReference type="SUPFAM" id="SSF52540">
    <property type="entry name" value="P-loop containing nucleoside triphosphate hydrolases"/>
    <property type="match status" value="1"/>
</dbReference>
<dbReference type="GO" id="GO:0003677">
    <property type="term" value="F:DNA binding"/>
    <property type="evidence" value="ECO:0007669"/>
    <property type="project" value="UniProtKB-KW"/>
</dbReference>
<keyword evidence="12" id="KW-1185">Reference proteome</keyword>
<feature type="domain" description="Helicase C-terminal" evidence="10">
    <location>
        <begin position="228"/>
        <end position="395"/>
    </location>
</feature>